<dbReference type="SUPFAM" id="SSF53383">
    <property type="entry name" value="PLP-dependent transferases"/>
    <property type="match status" value="1"/>
</dbReference>
<dbReference type="AlphaFoldDB" id="A0A5J4KBF2"/>
<organism evidence="2 3">
    <name type="scientific">Dictyobacter vulcani</name>
    <dbReference type="NCBI Taxonomy" id="2607529"/>
    <lineage>
        <taxon>Bacteria</taxon>
        <taxon>Bacillati</taxon>
        <taxon>Chloroflexota</taxon>
        <taxon>Ktedonobacteria</taxon>
        <taxon>Ktedonobacterales</taxon>
        <taxon>Dictyobacteraceae</taxon>
        <taxon>Dictyobacter</taxon>
    </lineage>
</organism>
<dbReference type="InterPro" id="IPR000192">
    <property type="entry name" value="Aminotrans_V_dom"/>
</dbReference>
<dbReference type="PANTHER" id="PTHR43586">
    <property type="entry name" value="CYSTEINE DESULFURASE"/>
    <property type="match status" value="1"/>
</dbReference>
<name>A0A5J4KBF2_9CHLR</name>
<protein>
    <recommendedName>
        <fullName evidence="1">Aminotransferase class V domain-containing protein</fullName>
    </recommendedName>
</protein>
<dbReference type="InterPro" id="IPR015424">
    <property type="entry name" value="PyrdxlP-dep_Trfase"/>
</dbReference>
<comment type="caution">
    <text evidence="2">The sequence shown here is derived from an EMBL/GenBank/DDBJ whole genome shotgun (WGS) entry which is preliminary data.</text>
</comment>
<dbReference type="Gene3D" id="3.90.1150.10">
    <property type="entry name" value="Aspartate Aminotransferase, domain 1"/>
    <property type="match status" value="1"/>
</dbReference>
<dbReference type="InterPro" id="IPR015422">
    <property type="entry name" value="PyrdxlP-dep_Trfase_small"/>
</dbReference>
<dbReference type="InterPro" id="IPR015421">
    <property type="entry name" value="PyrdxlP-dep_Trfase_major"/>
</dbReference>
<evidence type="ECO:0000313" key="3">
    <source>
        <dbReference type="Proteomes" id="UP000326912"/>
    </source>
</evidence>
<dbReference type="Gene3D" id="3.40.640.10">
    <property type="entry name" value="Type I PLP-dependent aspartate aminotransferase-like (Major domain)"/>
    <property type="match status" value="1"/>
</dbReference>
<sequence length="243" mass="26727">MVTTIQLEEIRNTMPALTAQIYLNTGTFGPLPACVPEAITARIQKEWQDGRLGAAGFESIAQISTQARQHVARLLHCLPEEVTLTDNTGEGLNIVCYGLDWQAGDEVITTNHEHISALAPLYQIRDRSGIVIHQADLGMHADHSARTAIEALITPRTRLIVLSHVTWTTGAILDIQAVGTLGRELNIPVLIDGAQSAGNIPIDVHSLGVDFYALPMQKWLCGPMELERCMYVKDHYAIFNQPM</sequence>
<gene>
    <name evidence="2" type="ORF">KDW_00960</name>
</gene>
<dbReference type="PANTHER" id="PTHR43586:SF4">
    <property type="entry name" value="ISOPENICILLIN N EPIMERASE"/>
    <property type="match status" value="1"/>
</dbReference>
<evidence type="ECO:0000313" key="2">
    <source>
        <dbReference type="EMBL" id="GER85934.1"/>
    </source>
</evidence>
<proteinExistence type="predicted"/>
<accession>A0A5J4KBF2</accession>
<dbReference type="Pfam" id="PF00266">
    <property type="entry name" value="Aminotran_5"/>
    <property type="match status" value="1"/>
</dbReference>
<dbReference type="EMBL" id="BKZW01000001">
    <property type="protein sequence ID" value="GER85934.1"/>
    <property type="molecule type" value="Genomic_DNA"/>
</dbReference>
<feature type="domain" description="Aminotransferase class V" evidence="1">
    <location>
        <begin position="58"/>
        <end position="223"/>
    </location>
</feature>
<evidence type="ECO:0000259" key="1">
    <source>
        <dbReference type="Pfam" id="PF00266"/>
    </source>
</evidence>
<dbReference type="Proteomes" id="UP000326912">
    <property type="component" value="Unassembled WGS sequence"/>
</dbReference>
<reference evidence="2 3" key="1">
    <citation type="submission" date="2019-10" db="EMBL/GenBank/DDBJ databases">
        <title>Dictyobacter vulcani sp. nov., within the class Ktedonobacteria, isolated from soil of volcanic Mt. Zao.</title>
        <authorList>
            <person name="Zheng Y."/>
            <person name="Wang C.M."/>
            <person name="Sakai Y."/>
            <person name="Abe K."/>
            <person name="Yokota A."/>
            <person name="Yabe S."/>
        </authorList>
    </citation>
    <scope>NUCLEOTIDE SEQUENCE [LARGE SCALE GENOMIC DNA]</scope>
    <source>
        <strain evidence="2 3">W12</strain>
    </source>
</reference>
<keyword evidence="3" id="KW-1185">Reference proteome</keyword>